<dbReference type="Pfam" id="PF01757">
    <property type="entry name" value="Acyl_transf_3"/>
    <property type="match status" value="1"/>
</dbReference>
<dbReference type="AlphaFoldDB" id="A0A7J7J2W5"/>
<feature type="transmembrane region" description="Helical" evidence="1">
    <location>
        <begin position="218"/>
        <end position="237"/>
    </location>
</feature>
<dbReference type="InterPro" id="IPR002656">
    <property type="entry name" value="Acyl_transf_3_dom"/>
</dbReference>
<organism evidence="3 4">
    <name type="scientific">Bugula neritina</name>
    <name type="common">Brown bryozoan</name>
    <name type="synonym">Sertularia neritina</name>
    <dbReference type="NCBI Taxonomy" id="10212"/>
    <lineage>
        <taxon>Eukaryota</taxon>
        <taxon>Metazoa</taxon>
        <taxon>Spiralia</taxon>
        <taxon>Lophotrochozoa</taxon>
        <taxon>Bryozoa</taxon>
        <taxon>Gymnolaemata</taxon>
        <taxon>Cheilostomatida</taxon>
        <taxon>Flustrina</taxon>
        <taxon>Buguloidea</taxon>
        <taxon>Bugulidae</taxon>
        <taxon>Bugula</taxon>
    </lineage>
</organism>
<evidence type="ECO:0000313" key="4">
    <source>
        <dbReference type="Proteomes" id="UP000593567"/>
    </source>
</evidence>
<dbReference type="GO" id="GO:0016747">
    <property type="term" value="F:acyltransferase activity, transferring groups other than amino-acyl groups"/>
    <property type="evidence" value="ECO:0007669"/>
    <property type="project" value="InterPro"/>
</dbReference>
<comment type="caution">
    <text evidence="3">The sequence shown here is derived from an EMBL/GenBank/DDBJ whole genome shotgun (WGS) entry which is preliminary data.</text>
</comment>
<dbReference type="Proteomes" id="UP000593567">
    <property type="component" value="Unassembled WGS sequence"/>
</dbReference>
<keyword evidence="1" id="KW-0472">Membrane</keyword>
<sequence>MILFYTFVTYYTFTGPLKPVHTDVADAKCLTNWWASILYLNTVIEPNKMCIGWGWYLSDDFQFFLVTPFIIYFMYRVPIGGSIISVVMVVFSSAIASGMSARDDVSFGMFQLYQSYGVGVICGYILWKLQGRLSYSKVVNLCLWAVSGAIMLAILYGPFEIESGGRIATVAEAAIYNGWSRTAWSLALGYIILACCLGRGGRVNELLSWSGFVPLSRLTYCAYLVHPVIMTICSFSQKQLAVWSISKLVYMFATYTILAYAVAFPFSLVFEVPFMLIDRKYLTGRLKFI</sequence>
<feature type="transmembrane region" description="Helical" evidence="1">
    <location>
        <begin position="138"/>
        <end position="159"/>
    </location>
</feature>
<dbReference type="PANTHER" id="PTHR11161">
    <property type="entry name" value="O-ACYLTRANSFERASE"/>
    <property type="match status" value="1"/>
</dbReference>
<proteinExistence type="predicted"/>
<evidence type="ECO:0000256" key="1">
    <source>
        <dbReference type="SAM" id="Phobius"/>
    </source>
</evidence>
<feature type="transmembrane region" description="Helical" evidence="1">
    <location>
        <begin position="107"/>
        <end position="126"/>
    </location>
</feature>
<evidence type="ECO:0000313" key="3">
    <source>
        <dbReference type="EMBL" id="KAF6020540.1"/>
    </source>
</evidence>
<keyword evidence="4" id="KW-1185">Reference proteome</keyword>
<gene>
    <name evidence="3" type="ORF">EB796_021154</name>
</gene>
<evidence type="ECO:0000259" key="2">
    <source>
        <dbReference type="Pfam" id="PF01757"/>
    </source>
</evidence>
<dbReference type="InterPro" id="IPR052728">
    <property type="entry name" value="O2_lipid_transport_reg"/>
</dbReference>
<accession>A0A7J7J2W5</accession>
<feature type="transmembrane region" description="Helical" evidence="1">
    <location>
        <begin position="179"/>
        <end position="197"/>
    </location>
</feature>
<name>A0A7J7J2W5_BUGNE</name>
<feature type="transmembrane region" description="Helical" evidence="1">
    <location>
        <begin position="82"/>
        <end position="101"/>
    </location>
</feature>
<dbReference type="PANTHER" id="PTHR11161:SF0">
    <property type="entry name" value="O-ACYLTRANSFERASE LIKE PROTEIN"/>
    <property type="match status" value="1"/>
</dbReference>
<feature type="domain" description="Acyltransferase 3" evidence="2">
    <location>
        <begin position="4"/>
        <end position="270"/>
    </location>
</feature>
<reference evidence="3" key="1">
    <citation type="submission" date="2020-06" db="EMBL/GenBank/DDBJ databases">
        <title>Draft genome of Bugula neritina, a colonial animal packing powerful symbionts and potential medicines.</title>
        <authorList>
            <person name="Rayko M."/>
        </authorList>
    </citation>
    <scope>NUCLEOTIDE SEQUENCE [LARGE SCALE GENOMIC DNA]</scope>
    <source>
        <strain evidence="3">Kwan_BN1</strain>
    </source>
</reference>
<feature type="transmembrane region" description="Helical" evidence="1">
    <location>
        <begin position="257"/>
        <end position="277"/>
    </location>
</feature>
<protein>
    <recommendedName>
        <fullName evidence="2">Acyltransferase 3 domain-containing protein</fullName>
    </recommendedName>
</protein>
<keyword evidence="1" id="KW-1133">Transmembrane helix</keyword>
<dbReference type="OrthoDB" id="207378at2759"/>
<dbReference type="EMBL" id="VXIV02003163">
    <property type="protein sequence ID" value="KAF6020540.1"/>
    <property type="molecule type" value="Genomic_DNA"/>
</dbReference>
<keyword evidence="1" id="KW-0812">Transmembrane</keyword>